<evidence type="ECO:0000259" key="16">
    <source>
        <dbReference type="Pfam" id="PF16491"/>
    </source>
</evidence>
<evidence type="ECO:0000256" key="14">
    <source>
        <dbReference type="SAM" id="Phobius"/>
    </source>
</evidence>
<feature type="active site" description="Proton donor" evidence="11">
    <location>
        <position position="368"/>
    </location>
</feature>
<dbReference type="Proteomes" id="UP000033070">
    <property type="component" value="Chromosome"/>
</dbReference>
<keyword evidence="18" id="KW-1185">Reference proteome</keyword>
<feature type="transmembrane region" description="Helical" evidence="14">
    <location>
        <begin position="141"/>
        <end position="167"/>
    </location>
</feature>
<feature type="transmembrane region" description="Helical" evidence="14">
    <location>
        <begin position="65"/>
        <end position="89"/>
    </location>
</feature>
<keyword evidence="8 14" id="KW-1133">Transmembrane helix</keyword>
<feature type="transmembrane region" description="Helical" evidence="14">
    <location>
        <begin position="293"/>
        <end position="311"/>
    </location>
</feature>
<keyword evidence="7 12" id="KW-0862">Zinc</keyword>
<keyword evidence="4 12" id="KW-0479">Metal-binding</keyword>
<reference evidence="17 18" key="1">
    <citation type="submission" date="2018-06" db="EMBL/GenBank/DDBJ databases">
        <title>OYT1 Genome Sequencing.</title>
        <authorList>
            <person name="Kato S."/>
            <person name="Itoh T."/>
            <person name="Ohkuma M."/>
        </authorList>
    </citation>
    <scope>NUCLEOTIDE SEQUENCE [LARGE SCALE GENOMIC DNA]</scope>
    <source>
        <strain evidence="17 18">OYT1</strain>
    </source>
</reference>
<evidence type="ECO:0000256" key="12">
    <source>
        <dbReference type="PIRSR" id="PIRSR627057-2"/>
    </source>
</evidence>
<evidence type="ECO:0000256" key="7">
    <source>
        <dbReference type="ARBA" id="ARBA00022833"/>
    </source>
</evidence>
<feature type="transmembrane region" description="Helical" evidence="14">
    <location>
        <begin position="179"/>
        <end position="201"/>
    </location>
</feature>
<evidence type="ECO:0000313" key="17">
    <source>
        <dbReference type="EMBL" id="BBE51092.1"/>
    </source>
</evidence>
<feature type="transmembrane region" description="Helical" evidence="14">
    <location>
        <begin position="101"/>
        <end position="120"/>
    </location>
</feature>
<keyword evidence="9 13" id="KW-0482">Metalloprotease</keyword>
<evidence type="ECO:0000256" key="8">
    <source>
        <dbReference type="ARBA" id="ARBA00022989"/>
    </source>
</evidence>
<proteinExistence type="inferred from homology"/>
<dbReference type="Gene3D" id="3.30.2010.10">
    <property type="entry name" value="Metalloproteases ('zincins'), catalytic domain"/>
    <property type="match status" value="1"/>
</dbReference>
<keyword evidence="2 13" id="KW-0645">Protease</keyword>
<dbReference type="EMBL" id="AP018738">
    <property type="protein sequence ID" value="BBE51092.1"/>
    <property type="molecule type" value="Genomic_DNA"/>
</dbReference>
<evidence type="ECO:0000256" key="10">
    <source>
        <dbReference type="ARBA" id="ARBA00023136"/>
    </source>
</evidence>
<keyword evidence="6" id="KW-0256">Endoplasmic reticulum</keyword>
<dbReference type="RefSeq" id="WP_062627462.1">
    <property type="nucleotide sequence ID" value="NZ_AP018738.1"/>
</dbReference>
<evidence type="ECO:0000256" key="11">
    <source>
        <dbReference type="PIRSR" id="PIRSR627057-1"/>
    </source>
</evidence>
<evidence type="ECO:0000256" key="1">
    <source>
        <dbReference type="ARBA" id="ARBA00004477"/>
    </source>
</evidence>
<dbReference type="FunFam" id="3.30.2010.10:FF:000002">
    <property type="entry name" value="CAAX prenyl protease"/>
    <property type="match status" value="1"/>
</dbReference>
<accession>A0A2Z6GCI4</accession>
<dbReference type="Pfam" id="PF16491">
    <property type="entry name" value="Peptidase_M48_N"/>
    <property type="match status" value="1"/>
</dbReference>
<feature type="domain" description="CAAX prenyl protease 1 N-terminal" evidence="16">
    <location>
        <begin position="30"/>
        <end position="206"/>
    </location>
</feature>
<evidence type="ECO:0000313" key="18">
    <source>
        <dbReference type="Proteomes" id="UP000033070"/>
    </source>
</evidence>
<keyword evidence="5 13" id="KW-0378">Hydrolase</keyword>
<protein>
    <submittedName>
        <fullName evidence="17">Protease HtpX</fullName>
    </submittedName>
</protein>
<evidence type="ECO:0000256" key="4">
    <source>
        <dbReference type="ARBA" id="ARBA00022723"/>
    </source>
</evidence>
<evidence type="ECO:0000256" key="2">
    <source>
        <dbReference type="ARBA" id="ARBA00022670"/>
    </source>
</evidence>
<dbReference type="InterPro" id="IPR001915">
    <property type="entry name" value="Peptidase_M48"/>
</dbReference>
<keyword evidence="10 14" id="KW-0472">Membrane</keyword>
<organism evidence="17 18">
    <name type="scientific">Ferriphaselus amnicola</name>
    <dbReference type="NCBI Taxonomy" id="1188319"/>
    <lineage>
        <taxon>Bacteria</taxon>
        <taxon>Pseudomonadati</taxon>
        <taxon>Pseudomonadota</taxon>
        <taxon>Betaproteobacteria</taxon>
        <taxon>Nitrosomonadales</taxon>
        <taxon>Gallionellaceae</taxon>
        <taxon>Ferriphaselus</taxon>
    </lineage>
</organism>
<feature type="binding site" evidence="12">
    <location>
        <position position="364"/>
    </location>
    <ligand>
        <name>Zn(2+)</name>
        <dbReference type="ChEBI" id="CHEBI:29105"/>
        <note>catalytic</note>
    </ligand>
</feature>
<dbReference type="InterPro" id="IPR027057">
    <property type="entry name" value="CAXX_Prtase_1"/>
</dbReference>
<dbReference type="GO" id="GO:0071586">
    <property type="term" value="P:CAAX-box protein processing"/>
    <property type="evidence" value="ECO:0007669"/>
    <property type="project" value="InterPro"/>
</dbReference>
<feature type="transmembrane region" description="Helical" evidence="14">
    <location>
        <begin position="331"/>
        <end position="352"/>
    </location>
</feature>
<evidence type="ECO:0000256" key="13">
    <source>
        <dbReference type="RuleBase" id="RU003983"/>
    </source>
</evidence>
<name>A0A2Z6GCI4_9PROT</name>
<keyword evidence="3 14" id="KW-0812">Transmembrane</keyword>
<comment type="similarity">
    <text evidence="13">Belongs to the peptidase M48 family.</text>
</comment>
<sequence length="426" mass="47669">MTASQFSLLFVIALLLTTGAKLWLARRHLAHVTRNRAAVPVVFQERITLDAHQKAADYTAAKTQLALFASSFDGLVLLAFTLGGGIQFIADFWQSRFDSPIALGMAIIVSVMMLTSLLEMPFGLYRTFVIESHFGFNKMTFALYLVDALKGTLIGAVLGLPLLYGVLWLMDRMGEDWWLYVWTVWVTFNLLILFIYPSFIAPLFNKFQPMQDEVLKSRIEALLAKCGFTSSGLFVMDGSRRSSHGNAYFTGFGKTKRIVFFDTLLQRLSPSEIEAVLAHELGHFKRRHVVQRIVLTFALSLVFLWVLAQLMHSDWFYLGLGVTPSSSSGQAASTALALLLFFMVMPMFSFLLHPLSSAFSRRHEFQADAYAAAQTNARDLSSALVKLYQDNAATLTPDPLYSTFYDSHPPALARIAHLQTLQGESI</sequence>
<feature type="binding site" evidence="12">
    <location>
        <position position="279"/>
    </location>
    <ligand>
        <name>Zn(2+)</name>
        <dbReference type="ChEBI" id="CHEBI:29105"/>
        <note>catalytic</note>
    </ligand>
</feature>
<dbReference type="STRING" id="1188319.OYT1_02355"/>
<dbReference type="OrthoDB" id="9781930at2"/>
<feature type="active site" evidence="11">
    <location>
        <position position="280"/>
    </location>
</feature>
<comment type="cofactor">
    <cofactor evidence="12 13">
        <name>Zn(2+)</name>
        <dbReference type="ChEBI" id="CHEBI:29105"/>
    </cofactor>
    <text evidence="12 13">Binds 1 zinc ion per subunit.</text>
</comment>
<evidence type="ECO:0000259" key="15">
    <source>
        <dbReference type="Pfam" id="PF01435"/>
    </source>
</evidence>
<feature type="domain" description="Peptidase M48" evidence="15">
    <location>
        <begin position="210"/>
        <end position="420"/>
    </location>
</feature>
<feature type="transmembrane region" description="Helical" evidence="14">
    <location>
        <begin position="6"/>
        <end position="24"/>
    </location>
</feature>
<dbReference type="InterPro" id="IPR032456">
    <property type="entry name" value="Peptidase_M48_N"/>
</dbReference>
<evidence type="ECO:0000256" key="5">
    <source>
        <dbReference type="ARBA" id="ARBA00022801"/>
    </source>
</evidence>
<evidence type="ECO:0000256" key="6">
    <source>
        <dbReference type="ARBA" id="ARBA00022824"/>
    </source>
</evidence>
<evidence type="ECO:0000256" key="3">
    <source>
        <dbReference type="ARBA" id="ARBA00022692"/>
    </source>
</evidence>
<dbReference type="GO" id="GO:0046872">
    <property type="term" value="F:metal ion binding"/>
    <property type="evidence" value="ECO:0007669"/>
    <property type="project" value="UniProtKB-KW"/>
</dbReference>
<dbReference type="CDD" id="cd07343">
    <property type="entry name" value="M48A_Zmpste24p_like"/>
    <property type="match status" value="1"/>
</dbReference>
<dbReference type="GO" id="GO:0004222">
    <property type="term" value="F:metalloendopeptidase activity"/>
    <property type="evidence" value="ECO:0007669"/>
    <property type="project" value="InterPro"/>
</dbReference>
<dbReference type="AlphaFoldDB" id="A0A2Z6GCI4"/>
<dbReference type="KEGG" id="fam:OYT1_ch1544"/>
<dbReference type="PANTHER" id="PTHR10120">
    <property type="entry name" value="CAAX PRENYL PROTEASE 1"/>
    <property type="match status" value="1"/>
</dbReference>
<evidence type="ECO:0000256" key="9">
    <source>
        <dbReference type="ARBA" id="ARBA00023049"/>
    </source>
</evidence>
<dbReference type="Pfam" id="PF01435">
    <property type="entry name" value="Peptidase_M48"/>
    <property type="match status" value="1"/>
</dbReference>
<gene>
    <name evidence="17" type="ORF">OYT1_ch1544</name>
</gene>
<comment type="subcellular location">
    <subcellularLocation>
        <location evidence="1">Endoplasmic reticulum membrane</location>
        <topology evidence="1">Multi-pass membrane protein</topology>
    </subcellularLocation>
</comment>
<feature type="binding site" evidence="12">
    <location>
        <position position="283"/>
    </location>
    <ligand>
        <name>Zn(2+)</name>
        <dbReference type="ChEBI" id="CHEBI:29105"/>
        <note>catalytic</note>
    </ligand>
</feature>